<evidence type="ECO:0000256" key="1">
    <source>
        <dbReference type="SAM" id="Phobius"/>
    </source>
</evidence>
<proteinExistence type="predicted"/>
<accession>A0ABS4CG26</accession>
<keyword evidence="3" id="KW-1185">Reference proteome</keyword>
<dbReference type="EMBL" id="JAEDXU010000001">
    <property type="protein sequence ID" value="MBP1044799.1"/>
    <property type="molecule type" value="Genomic_DNA"/>
</dbReference>
<keyword evidence="1" id="KW-0812">Transmembrane</keyword>
<dbReference type="Proteomes" id="UP000673375">
    <property type="component" value="Unassembled WGS sequence"/>
</dbReference>
<comment type="caution">
    <text evidence="2">The sequence shown here is derived from an EMBL/GenBank/DDBJ whole genome shotgun (WGS) entry which is preliminary data.</text>
</comment>
<keyword evidence="1" id="KW-1133">Transmembrane helix</keyword>
<gene>
    <name evidence="2" type="ORF">I6N96_00800</name>
</gene>
<feature type="transmembrane region" description="Helical" evidence="1">
    <location>
        <begin position="12"/>
        <end position="32"/>
    </location>
</feature>
<sequence length="205" mass="23225">MNRVVFTRKHIIVASLILVMGVFLSVSGWLFAIEPSRKELGELTQKLKTVKQEITQEEKLLRTVKGLPSLLESDFVTNDPIIPNGIQLQEYFDRLKQLDESMGISFQHVSFENVTIFPELAEGASNTSLKQLQNTTVAFDVLASGEQELLNFVKELETTNRFTKVEQVTYRCNPDSLGEDSYAYSASIVLQMYYLSYAETGRPVE</sequence>
<organism evidence="2 3">
    <name type="scientific">Enterococcus larvae</name>
    <dbReference type="NCBI Taxonomy" id="2794352"/>
    <lineage>
        <taxon>Bacteria</taxon>
        <taxon>Bacillati</taxon>
        <taxon>Bacillota</taxon>
        <taxon>Bacilli</taxon>
        <taxon>Lactobacillales</taxon>
        <taxon>Enterococcaceae</taxon>
        <taxon>Enterococcus</taxon>
    </lineage>
</organism>
<dbReference type="RefSeq" id="WP_209555599.1">
    <property type="nucleotide sequence ID" value="NZ_JAEDXU010000001.1"/>
</dbReference>
<protein>
    <submittedName>
        <fullName evidence="2">Uncharacterized protein</fullName>
    </submittedName>
</protein>
<evidence type="ECO:0000313" key="3">
    <source>
        <dbReference type="Proteomes" id="UP000673375"/>
    </source>
</evidence>
<keyword evidence="1" id="KW-0472">Membrane</keyword>
<evidence type="ECO:0000313" key="2">
    <source>
        <dbReference type="EMBL" id="MBP1044799.1"/>
    </source>
</evidence>
<reference evidence="2 3" key="1">
    <citation type="submission" date="2020-12" db="EMBL/GenBank/DDBJ databases">
        <title>Vagococcus allomyrinae sp. nov. and Enterococcus lavae sp. nov., isolated from the larvae of Allomyrina dichotoma.</title>
        <authorList>
            <person name="Lee S.D."/>
        </authorList>
    </citation>
    <scope>NUCLEOTIDE SEQUENCE [LARGE SCALE GENOMIC DNA]</scope>
    <source>
        <strain evidence="2 3">BWM-S5</strain>
    </source>
</reference>
<name>A0ABS4CG26_9ENTE</name>